<dbReference type="GO" id="GO:0006488">
    <property type="term" value="P:dolichol-linked oligosaccharide biosynthetic process"/>
    <property type="evidence" value="ECO:0007669"/>
    <property type="project" value="InterPro"/>
</dbReference>
<comment type="subcellular location">
    <subcellularLocation>
        <location evidence="1">Endomembrane system</location>
        <topology evidence="1">Multi-pass membrane protein</topology>
    </subcellularLocation>
</comment>
<dbReference type="OrthoDB" id="336771at2759"/>
<feature type="domain" description="3-oxo-5-alpha-steroid 4-dehydrogenase C-terminal" evidence="6">
    <location>
        <begin position="4"/>
        <end position="61"/>
    </location>
</feature>
<name>C5LCM9_PERM5</name>
<dbReference type="PANTHER" id="PTHR14624">
    <property type="entry name" value="DFG10 PROTEIN"/>
    <property type="match status" value="1"/>
</dbReference>
<evidence type="ECO:0000256" key="5">
    <source>
        <dbReference type="SAM" id="SignalP"/>
    </source>
</evidence>
<feature type="non-terminal residue" evidence="7">
    <location>
        <position position="63"/>
    </location>
</feature>
<dbReference type="Proteomes" id="UP000007800">
    <property type="component" value="Unassembled WGS sequence"/>
</dbReference>
<feature type="chain" id="PRO_5002953055" description="3-oxo-5-alpha-steroid 4-dehydrogenase C-terminal domain-containing protein" evidence="5">
    <location>
        <begin position="20"/>
        <end position="63"/>
    </location>
</feature>
<evidence type="ECO:0000256" key="4">
    <source>
        <dbReference type="ARBA" id="ARBA00023136"/>
    </source>
</evidence>
<dbReference type="GeneID" id="9042915"/>
<keyword evidence="8" id="KW-1185">Reference proteome</keyword>
<evidence type="ECO:0000313" key="8">
    <source>
        <dbReference type="Proteomes" id="UP000007800"/>
    </source>
</evidence>
<dbReference type="PANTHER" id="PTHR14624:SF0">
    <property type="entry name" value="POLYPRENOL REDUCTASE"/>
    <property type="match status" value="1"/>
</dbReference>
<accession>C5LCM9</accession>
<evidence type="ECO:0000256" key="2">
    <source>
        <dbReference type="ARBA" id="ARBA00022692"/>
    </source>
</evidence>
<evidence type="ECO:0000256" key="1">
    <source>
        <dbReference type="ARBA" id="ARBA00004127"/>
    </source>
</evidence>
<dbReference type="InParanoid" id="C5LCM9"/>
<dbReference type="AlphaFoldDB" id="C5LCM9"/>
<dbReference type="InterPro" id="IPR039698">
    <property type="entry name" value="Dfg10/SRD5A3"/>
</dbReference>
<keyword evidence="2" id="KW-0812">Transmembrane</keyword>
<sequence length="63" mass="7345">SSMMMLIIIINLLAQYWQYRSHKELARLNNNSNSKQYGIPNGGLFNYISCPHYTCEIIIYTSL</sequence>
<dbReference type="GO" id="GO:0016095">
    <property type="term" value="P:polyprenol catabolic process"/>
    <property type="evidence" value="ECO:0007669"/>
    <property type="project" value="TreeGrafter"/>
</dbReference>
<dbReference type="EMBL" id="GG680918">
    <property type="protein sequence ID" value="EER05712.1"/>
    <property type="molecule type" value="Genomic_DNA"/>
</dbReference>
<feature type="signal peptide" evidence="5">
    <location>
        <begin position="1"/>
        <end position="19"/>
    </location>
</feature>
<evidence type="ECO:0000259" key="6">
    <source>
        <dbReference type="Pfam" id="PF02544"/>
    </source>
</evidence>
<feature type="non-terminal residue" evidence="7">
    <location>
        <position position="1"/>
    </location>
</feature>
<dbReference type="RefSeq" id="XP_002773896.1">
    <property type="nucleotide sequence ID" value="XM_002773850.1"/>
</dbReference>
<keyword evidence="4" id="KW-0472">Membrane</keyword>
<dbReference type="UniPathway" id="UPA00378"/>
<organism evidence="8">
    <name type="scientific">Perkinsus marinus (strain ATCC 50983 / TXsc)</name>
    <dbReference type="NCBI Taxonomy" id="423536"/>
    <lineage>
        <taxon>Eukaryota</taxon>
        <taxon>Sar</taxon>
        <taxon>Alveolata</taxon>
        <taxon>Perkinsozoa</taxon>
        <taxon>Perkinsea</taxon>
        <taxon>Perkinsida</taxon>
        <taxon>Perkinsidae</taxon>
        <taxon>Perkinsus</taxon>
    </lineage>
</organism>
<evidence type="ECO:0000313" key="7">
    <source>
        <dbReference type="EMBL" id="EER05712.1"/>
    </source>
</evidence>
<gene>
    <name evidence="7" type="ORF">Pmar_PMAR011758</name>
</gene>
<evidence type="ECO:0000256" key="3">
    <source>
        <dbReference type="ARBA" id="ARBA00022989"/>
    </source>
</evidence>
<proteinExistence type="predicted"/>
<dbReference type="Pfam" id="PF02544">
    <property type="entry name" value="Steroid_dh"/>
    <property type="match status" value="1"/>
</dbReference>
<dbReference type="InterPro" id="IPR001104">
    <property type="entry name" value="3-oxo-5_a-steroid_4-DH_C"/>
</dbReference>
<dbReference type="GO" id="GO:0003865">
    <property type="term" value="F:3-oxo-5-alpha-steroid 4-dehydrogenase activity"/>
    <property type="evidence" value="ECO:0007669"/>
    <property type="project" value="TreeGrafter"/>
</dbReference>
<reference evidence="7 8" key="1">
    <citation type="submission" date="2008-07" db="EMBL/GenBank/DDBJ databases">
        <authorList>
            <person name="El-Sayed N."/>
            <person name="Caler E."/>
            <person name="Inman J."/>
            <person name="Amedeo P."/>
            <person name="Hass B."/>
            <person name="Wortman J."/>
        </authorList>
    </citation>
    <scope>NUCLEOTIDE SEQUENCE [LARGE SCALE GENOMIC DNA]</scope>
    <source>
        <strain evidence="8">ATCC 50983 / TXsc</strain>
    </source>
</reference>
<dbReference type="PROSITE" id="PS50244">
    <property type="entry name" value="S5A_REDUCTASE"/>
    <property type="match status" value="1"/>
</dbReference>
<keyword evidence="5" id="KW-0732">Signal</keyword>
<protein>
    <recommendedName>
        <fullName evidence="6">3-oxo-5-alpha-steroid 4-dehydrogenase C-terminal domain-containing protein</fullName>
    </recommendedName>
</protein>
<dbReference type="GO" id="GO:0005783">
    <property type="term" value="C:endoplasmic reticulum"/>
    <property type="evidence" value="ECO:0007669"/>
    <property type="project" value="TreeGrafter"/>
</dbReference>
<keyword evidence="3" id="KW-1133">Transmembrane helix</keyword>